<evidence type="ECO:0000313" key="12">
    <source>
        <dbReference type="Proteomes" id="UP000560066"/>
    </source>
</evidence>
<comment type="subcellular location">
    <subcellularLocation>
        <location evidence="1">Membrane</location>
        <topology evidence="1">Single-pass membrane protein</topology>
    </subcellularLocation>
</comment>
<evidence type="ECO:0000256" key="1">
    <source>
        <dbReference type="ARBA" id="ARBA00004167"/>
    </source>
</evidence>
<reference evidence="11 12" key="1">
    <citation type="submission" date="2019-09" db="EMBL/GenBank/DDBJ databases">
        <title>Bird 10,000 Genomes (B10K) Project - Family phase.</title>
        <authorList>
            <person name="Zhang G."/>
        </authorList>
    </citation>
    <scope>NUCLEOTIDE SEQUENCE [LARGE SCALE GENOMIC DNA]</scope>
    <source>
        <strain evidence="11">B10K-DU-002-79</strain>
    </source>
</reference>
<evidence type="ECO:0000313" key="11">
    <source>
        <dbReference type="EMBL" id="NXS09626.1"/>
    </source>
</evidence>
<feature type="non-terminal residue" evidence="11">
    <location>
        <position position="95"/>
    </location>
</feature>
<sequence>AESLRLSGGESRCDGRVEISLHGVWSRVLDDDWDIQDAHVVCRQLQCGTAKKAYYLPKSERGVGLVGLRSVQCTGNETQLMLCKTSLYQTVQSGV</sequence>
<name>A0A7L2RMH2_9PASS</name>
<dbReference type="FunFam" id="3.10.250.10:FF:000016">
    <property type="entry name" value="Scavenger receptor cysteine-rich protein type 12"/>
    <property type="match status" value="1"/>
</dbReference>
<evidence type="ECO:0000256" key="2">
    <source>
        <dbReference type="ARBA" id="ARBA00022692"/>
    </source>
</evidence>
<keyword evidence="4" id="KW-0677">Repeat</keyword>
<keyword evidence="7 9" id="KW-1015">Disulfide bond</keyword>
<dbReference type="AlphaFoldDB" id="A0A7L2RMH2"/>
<dbReference type="GO" id="GO:0016020">
    <property type="term" value="C:membrane"/>
    <property type="evidence" value="ECO:0007669"/>
    <property type="project" value="UniProtKB-SubCell"/>
</dbReference>
<dbReference type="SUPFAM" id="SSF56487">
    <property type="entry name" value="SRCR-like"/>
    <property type="match status" value="1"/>
</dbReference>
<proteinExistence type="predicted"/>
<evidence type="ECO:0000256" key="6">
    <source>
        <dbReference type="ARBA" id="ARBA00023136"/>
    </source>
</evidence>
<evidence type="ECO:0000256" key="7">
    <source>
        <dbReference type="ARBA" id="ARBA00023157"/>
    </source>
</evidence>
<keyword evidence="2" id="KW-0812">Transmembrane</keyword>
<feature type="non-terminal residue" evidence="11">
    <location>
        <position position="1"/>
    </location>
</feature>
<dbReference type="PROSITE" id="PS50287">
    <property type="entry name" value="SRCR_2"/>
    <property type="match status" value="1"/>
</dbReference>
<evidence type="ECO:0000256" key="9">
    <source>
        <dbReference type="PROSITE-ProRule" id="PRU00196"/>
    </source>
</evidence>
<dbReference type="InterPro" id="IPR001190">
    <property type="entry name" value="SRCR"/>
</dbReference>
<feature type="disulfide bond" evidence="9">
    <location>
        <begin position="73"/>
        <end position="83"/>
    </location>
</feature>
<dbReference type="Proteomes" id="UP000560066">
    <property type="component" value="Unassembled WGS sequence"/>
</dbReference>
<evidence type="ECO:0000256" key="4">
    <source>
        <dbReference type="ARBA" id="ARBA00022737"/>
    </source>
</evidence>
<keyword evidence="5" id="KW-1133">Transmembrane helix</keyword>
<comment type="caution">
    <text evidence="9">Lacks conserved residue(s) required for the propagation of feature annotation.</text>
</comment>
<dbReference type="OrthoDB" id="536948at2759"/>
<keyword evidence="3" id="KW-0732">Signal</keyword>
<keyword evidence="8" id="KW-0325">Glycoprotein</keyword>
<evidence type="ECO:0000259" key="10">
    <source>
        <dbReference type="PROSITE" id="PS50287"/>
    </source>
</evidence>
<evidence type="ECO:0000256" key="5">
    <source>
        <dbReference type="ARBA" id="ARBA00022989"/>
    </source>
</evidence>
<protein>
    <submittedName>
        <fullName evidence="11">SRCRM protein</fullName>
    </submittedName>
</protein>
<comment type="caution">
    <text evidence="11">The sequence shown here is derived from an EMBL/GenBank/DDBJ whole genome shotgun (WGS) entry which is preliminary data.</text>
</comment>
<organism evidence="11 12">
    <name type="scientific">Neodrepanis coruscans</name>
    <name type="common">wattled asity</name>
    <dbReference type="NCBI Taxonomy" id="254563"/>
    <lineage>
        <taxon>Eukaryota</taxon>
        <taxon>Metazoa</taxon>
        <taxon>Chordata</taxon>
        <taxon>Craniata</taxon>
        <taxon>Vertebrata</taxon>
        <taxon>Euteleostomi</taxon>
        <taxon>Archelosauria</taxon>
        <taxon>Archosauria</taxon>
        <taxon>Dinosauria</taxon>
        <taxon>Saurischia</taxon>
        <taxon>Theropoda</taxon>
        <taxon>Coelurosauria</taxon>
        <taxon>Aves</taxon>
        <taxon>Neognathae</taxon>
        <taxon>Neoaves</taxon>
        <taxon>Telluraves</taxon>
        <taxon>Australaves</taxon>
        <taxon>Passeriformes</taxon>
        <taxon>Philepittidae</taxon>
        <taxon>Neodrepanis</taxon>
    </lineage>
</organism>
<dbReference type="Gene3D" id="3.10.250.10">
    <property type="entry name" value="SRCR-like domain"/>
    <property type="match status" value="1"/>
</dbReference>
<evidence type="ECO:0000256" key="3">
    <source>
        <dbReference type="ARBA" id="ARBA00022729"/>
    </source>
</evidence>
<dbReference type="EMBL" id="VYZS01058844">
    <property type="protein sequence ID" value="NXS09626.1"/>
    <property type="molecule type" value="Genomic_DNA"/>
</dbReference>
<gene>
    <name evidence="11" type="primary">Srcrm</name>
    <name evidence="11" type="ORF">NEOCOR_R09750</name>
</gene>
<dbReference type="InterPro" id="IPR036772">
    <property type="entry name" value="SRCR-like_dom_sf"/>
</dbReference>
<dbReference type="PRINTS" id="PR00258">
    <property type="entry name" value="SPERACTRCPTR"/>
</dbReference>
<keyword evidence="6" id="KW-0472">Membrane</keyword>
<dbReference type="PANTHER" id="PTHR48071:SF18">
    <property type="entry name" value="DELETED IN MALIGNANT BRAIN TUMORS 1 PROTEIN-RELATED"/>
    <property type="match status" value="1"/>
</dbReference>
<dbReference type="SMART" id="SM00202">
    <property type="entry name" value="SR"/>
    <property type="match status" value="1"/>
</dbReference>
<accession>A0A7L2RMH2</accession>
<dbReference type="Pfam" id="PF00530">
    <property type="entry name" value="SRCR"/>
    <property type="match status" value="1"/>
</dbReference>
<feature type="domain" description="SRCR" evidence="10">
    <location>
        <begin position="4"/>
        <end position="95"/>
    </location>
</feature>
<evidence type="ECO:0000256" key="8">
    <source>
        <dbReference type="ARBA" id="ARBA00023180"/>
    </source>
</evidence>
<dbReference type="PANTHER" id="PTHR48071">
    <property type="entry name" value="SRCR DOMAIN-CONTAINING PROTEIN"/>
    <property type="match status" value="1"/>
</dbReference>
<keyword evidence="12" id="KW-1185">Reference proteome</keyword>